<sequence>MGVQEESTGVGKGRAWGIGHFHAYNLSLRPMNAPAEARVRPAITPTHPRGKVKWPTSGALHLILSMQYHLTRRARSREVRLLGGRVPFASFAPSRAVAIWRSLLRIRTRNIR</sequence>
<evidence type="ECO:0000313" key="2">
    <source>
        <dbReference type="Proteomes" id="UP000069850"/>
    </source>
</evidence>
<dbReference type="AlphaFoldDB" id="A0A0X3BQA2"/>
<dbReference type="Proteomes" id="UP000069850">
    <property type="component" value="Chromosome 1"/>
</dbReference>
<dbReference type="EMBL" id="LT158599">
    <property type="protein sequence ID" value="CVK34253.1"/>
    <property type="molecule type" value="Genomic_DNA"/>
</dbReference>
<accession>A0A0X3BQA2</accession>
<proteinExistence type="predicted"/>
<name>A0A0X3BQA2_9EURY</name>
<evidence type="ECO:0000313" key="1">
    <source>
        <dbReference type="EMBL" id="CVK34253.1"/>
    </source>
</evidence>
<protein>
    <submittedName>
        <fullName evidence="1">Uncharacterized protein</fullName>
    </submittedName>
</protein>
<dbReference type="KEGG" id="mema:MMAB1_3040"/>
<organism evidence="1 2">
    <name type="scientific">Methanoculleus bourgensis</name>
    <dbReference type="NCBI Taxonomy" id="83986"/>
    <lineage>
        <taxon>Archaea</taxon>
        <taxon>Methanobacteriati</taxon>
        <taxon>Methanobacteriota</taxon>
        <taxon>Stenosarchaea group</taxon>
        <taxon>Methanomicrobia</taxon>
        <taxon>Methanomicrobiales</taxon>
        <taxon>Methanomicrobiaceae</taxon>
        <taxon>Methanoculleus</taxon>
    </lineage>
</organism>
<gene>
    <name evidence="1" type="ORF">MMAB1_3040</name>
</gene>
<reference evidence="1 2" key="1">
    <citation type="submission" date="2016-01" db="EMBL/GenBank/DDBJ databases">
        <authorList>
            <person name="Manzoor S."/>
        </authorList>
    </citation>
    <scope>NUCLEOTIDE SEQUENCE [LARGE SCALE GENOMIC DNA]</scope>
    <source>
        <strain evidence="1">Methanoculleus sp MAB1</strain>
    </source>
</reference>